<keyword evidence="3" id="KW-1185">Reference proteome</keyword>
<protein>
    <recommendedName>
        <fullName evidence="1">EF-hand domain-containing protein</fullName>
    </recommendedName>
</protein>
<dbReference type="OrthoDB" id="543667at2759"/>
<dbReference type="PROSITE" id="PS50222">
    <property type="entry name" value="EF_HAND_2"/>
    <property type="match status" value="1"/>
</dbReference>
<proteinExistence type="predicted"/>
<dbReference type="Proteomes" id="UP000075714">
    <property type="component" value="Unassembled WGS sequence"/>
</dbReference>
<dbReference type="STRING" id="33097.A0A150G0N1"/>
<organism evidence="2 3">
    <name type="scientific">Gonium pectorale</name>
    <name type="common">Green alga</name>
    <dbReference type="NCBI Taxonomy" id="33097"/>
    <lineage>
        <taxon>Eukaryota</taxon>
        <taxon>Viridiplantae</taxon>
        <taxon>Chlorophyta</taxon>
        <taxon>core chlorophytes</taxon>
        <taxon>Chlorophyceae</taxon>
        <taxon>CS clade</taxon>
        <taxon>Chlamydomonadales</taxon>
        <taxon>Volvocaceae</taxon>
        <taxon>Gonium</taxon>
    </lineage>
</organism>
<feature type="domain" description="EF-hand" evidence="1">
    <location>
        <begin position="227"/>
        <end position="262"/>
    </location>
</feature>
<evidence type="ECO:0000313" key="2">
    <source>
        <dbReference type="EMBL" id="KXZ43387.1"/>
    </source>
</evidence>
<dbReference type="EMBL" id="LSYV01000093">
    <property type="protein sequence ID" value="KXZ43387.1"/>
    <property type="molecule type" value="Genomic_DNA"/>
</dbReference>
<dbReference type="InterPro" id="IPR002048">
    <property type="entry name" value="EF_hand_dom"/>
</dbReference>
<comment type="caution">
    <text evidence="2">The sequence shown here is derived from an EMBL/GenBank/DDBJ whole genome shotgun (WGS) entry which is preliminary data.</text>
</comment>
<dbReference type="AlphaFoldDB" id="A0A150G0N1"/>
<accession>A0A150G0N1</accession>
<reference evidence="3" key="1">
    <citation type="journal article" date="2016" name="Nat. Commun.">
        <title>The Gonium pectorale genome demonstrates co-option of cell cycle regulation during the evolution of multicellularity.</title>
        <authorList>
            <person name="Hanschen E.R."/>
            <person name="Marriage T.N."/>
            <person name="Ferris P.J."/>
            <person name="Hamaji T."/>
            <person name="Toyoda A."/>
            <person name="Fujiyama A."/>
            <person name="Neme R."/>
            <person name="Noguchi H."/>
            <person name="Minakuchi Y."/>
            <person name="Suzuki M."/>
            <person name="Kawai-Toyooka H."/>
            <person name="Smith D.R."/>
            <person name="Sparks H."/>
            <person name="Anderson J."/>
            <person name="Bakaric R."/>
            <person name="Luria V."/>
            <person name="Karger A."/>
            <person name="Kirschner M.W."/>
            <person name="Durand P.M."/>
            <person name="Michod R.E."/>
            <person name="Nozaki H."/>
            <person name="Olson B.J."/>
        </authorList>
    </citation>
    <scope>NUCLEOTIDE SEQUENCE [LARGE SCALE GENOMIC DNA]</scope>
    <source>
        <strain evidence="3">NIES-2863</strain>
    </source>
</reference>
<dbReference type="GO" id="GO:0005509">
    <property type="term" value="F:calcium ion binding"/>
    <property type="evidence" value="ECO:0007669"/>
    <property type="project" value="InterPro"/>
</dbReference>
<evidence type="ECO:0000313" key="3">
    <source>
        <dbReference type="Proteomes" id="UP000075714"/>
    </source>
</evidence>
<name>A0A150G0N1_GONPE</name>
<sequence>MRPDRAAATARLQDALTRYADAKPRTQEWLLKLIDAMYRGKTTSDDQRTKTGQEPLTMIEYMFQHLSGVYGTKDLVNQYSAQLVATCLQCCADPRVATFQRFLMEEWDTRVLSAYLDAVKKLSEPARVACCDFPPDYLPAGARKGESSPVDIRKALWVAEKVLMRRSPKTAYVFAQLLSSRAEPITTLELDSYFVRQFEAGRAEFRRISSSVFLEALCGELARMEAAFREVLPEIFSQYDGDVDGYLTRRDVAALVGEMAAAMVQVGMQLPGVTADAAAAAAAAQPLLSQAGGGGAADAEREALVEAIWSTLLAAEADIRSHADVTTTYPDGGKGGGGGAALAAAVAAEPPPARLATGAAQLPVAGGALAESDLASARETAKCLLSVLVVRHWWHHGPALEALFAEAGGTAEQQLRQHASLLDGDMGGPHGDGRDGPRRAAALCAVLRLLMVKKADRFSSLLTSENLTGGPHNGPSAELEELLLRLTAAVRLLYGPPGSSWVLGSELDELAALSGLDPGDVAALPYGYK</sequence>
<evidence type="ECO:0000259" key="1">
    <source>
        <dbReference type="PROSITE" id="PS50222"/>
    </source>
</evidence>
<gene>
    <name evidence="2" type="ORF">GPECTOR_92g610</name>
</gene>